<dbReference type="AlphaFoldDB" id="A0A438FG51"/>
<comment type="caution">
    <text evidence="1">The sequence shown here is derived from an EMBL/GenBank/DDBJ whole genome shotgun (WGS) entry which is preliminary data.</text>
</comment>
<gene>
    <name evidence="1" type="ORF">CK203_107673</name>
</gene>
<organism evidence="1 2">
    <name type="scientific">Vitis vinifera</name>
    <name type="common">Grape</name>
    <dbReference type="NCBI Taxonomy" id="29760"/>
    <lineage>
        <taxon>Eukaryota</taxon>
        <taxon>Viridiplantae</taxon>
        <taxon>Streptophyta</taxon>
        <taxon>Embryophyta</taxon>
        <taxon>Tracheophyta</taxon>
        <taxon>Spermatophyta</taxon>
        <taxon>Magnoliopsida</taxon>
        <taxon>eudicotyledons</taxon>
        <taxon>Gunneridae</taxon>
        <taxon>Pentapetalae</taxon>
        <taxon>rosids</taxon>
        <taxon>Vitales</taxon>
        <taxon>Vitaceae</taxon>
        <taxon>Viteae</taxon>
        <taxon>Vitis</taxon>
    </lineage>
</organism>
<evidence type="ECO:0000313" key="2">
    <source>
        <dbReference type="Proteomes" id="UP000288805"/>
    </source>
</evidence>
<name>A0A438FG51_VITVI</name>
<protein>
    <submittedName>
        <fullName evidence="1">Uncharacterized protein</fullName>
    </submittedName>
</protein>
<dbReference type="Proteomes" id="UP000288805">
    <property type="component" value="Unassembled WGS sequence"/>
</dbReference>
<sequence length="89" mass="8978">MSFIFSLNSCPSYINSSGNGLTWLSVRVIFFKFIGSVPSGPATTTSEAAVLGNAGSAPASAAMPSGSAVMSQNDIISVGCQNVQQGSCP</sequence>
<dbReference type="EMBL" id="QGNW01000917">
    <property type="protein sequence ID" value="RVW58948.1"/>
    <property type="molecule type" value="Genomic_DNA"/>
</dbReference>
<evidence type="ECO:0000313" key="1">
    <source>
        <dbReference type="EMBL" id="RVW58948.1"/>
    </source>
</evidence>
<proteinExistence type="predicted"/>
<accession>A0A438FG51</accession>
<reference evidence="1 2" key="1">
    <citation type="journal article" date="2018" name="PLoS Genet.">
        <title>Population sequencing reveals clonal diversity and ancestral inbreeding in the grapevine cultivar Chardonnay.</title>
        <authorList>
            <person name="Roach M.J."/>
            <person name="Johnson D.L."/>
            <person name="Bohlmann J."/>
            <person name="van Vuuren H.J."/>
            <person name="Jones S.J."/>
            <person name="Pretorius I.S."/>
            <person name="Schmidt S.A."/>
            <person name="Borneman A.R."/>
        </authorList>
    </citation>
    <scope>NUCLEOTIDE SEQUENCE [LARGE SCALE GENOMIC DNA]</scope>
    <source>
        <strain evidence="2">cv. Chardonnay</strain>
        <tissue evidence="1">Leaf</tissue>
    </source>
</reference>